<sequence>MKKILPCIFCILWAQESYIGEITFDYNGTVSGSFTSIIQDS</sequence>
<organism evidence="1">
    <name type="scientific">marine metagenome</name>
    <dbReference type="NCBI Taxonomy" id="408172"/>
    <lineage>
        <taxon>unclassified sequences</taxon>
        <taxon>metagenomes</taxon>
        <taxon>ecological metagenomes</taxon>
    </lineage>
</organism>
<protein>
    <submittedName>
        <fullName evidence="1">Uncharacterized protein</fullName>
    </submittedName>
</protein>
<gene>
    <name evidence="1" type="ORF">METZ01_LOCUS443064</name>
</gene>
<dbReference type="AlphaFoldDB" id="A0A382Z4I2"/>
<proteinExistence type="predicted"/>
<dbReference type="EMBL" id="UINC01180825">
    <property type="protein sequence ID" value="SVD90210.1"/>
    <property type="molecule type" value="Genomic_DNA"/>
</dbReference>
<name>A0A382Z4I2_9ZZZZ</name>
<feature type="non-terminal residue" evidence="1">
    <location>
        <position position="41"/>
    </location>
</feature>
<accession>A0A382Z4I2</accession>
<reference evidence="1" key="1">
    <citation type="submission" date="2018-05" db="EMBL/GenBank/DDBJ databases">
        <authorList>
            <person name="Lanie J.A."/>
            <person name="Ng W.-L."/>
            <person name="Kazmierczak K.M."/>
            <person name="Andrzejewski T.M."/>
            <person name="Davidsen T.M."/>
            <person name="Wayne K.J."/>
            <person name="Tettelin H."/>
            <person name="Glass J.I."/>
            <person name="Rusch D."/>
            <person name="Podicherti R."/>
            <person name="Tsui H.-C.T."/>
            <person name="Winkler M.E."/>
        </authorList>
    </citation>
    <scope>NUCLEOTIDE SEQUENCE</scope>
</reference>
<evidence type="ECO:0000313" key="1">
    <source>
        <dbReference type="EMBL" id="SVD90210.1"/>
    </source>
</evidence>